<dbReference type="OrthoDB" id="1821531at2"/>
<reference evidence="1 2" key="1">
    <citation type="submission" date="2019-02" db="EMBL/GenBank/DDBJ databases">
        <title>Deep-cultivation of Planctomycetes and their phenomic and genomic characterization uncovers novel biology.</title>
        <authorList>
            <person name="Wiegand S."/>
            <person name="Jogler M."/>
            <person name="Boedeker C."/>
            <person name="Pinto D."/>
            <person name="Vollmers J."/>
            <person name="Rivas-Marin E."/>
            <person name="Kohn T."/>
            <person name="Peeters S.H."/>
            <person name="Heuer A."/>
            <person name="Rast P."/>
            <person name="Oberbeckmann S."/>
            <person name="Bunk B."/>
            <person name="Jeske O."/>
            <person name="Meyerdierks A."/>
            <person name="Storesund J.E."/>
            <person name="Kallscheuer N."/>
            <person name="Luecker S."/>
            <person name="Lage O.M."/>
            <person name="Pohl T."/>
            <person name="Merkel B.J."/>
            <person name="Hornburger P."/>
            <person name="Mueller R.-W."/>
            <person name="Bruemmer F."/>
            <person name="Labrenz M."/>
            <person name="Spormann A.M."/>
            <person name="Op Den Camp H."/>
            <person name="Overmann J."/>
            <person name="Amann R."/>
            <person name="Jetten M.S.M."/>
            <person name="Mascher T."/>
            <person name="Medema M.H."/>
            <person name="Devos D.P."/>
            <person name="Kaster A.-K."/>
            <person name="Ovreas L."/>
            <person name="Rohde M."/>
            <person name="Galperin M.Y."/>
            <person name="Jogler C."/>
        </authorList>
    </citation>
    <scope>NUCLEOTIDE SEQUENCE [LARGE SCALE GENOMIC DNA]</scope>
    <source>
        <strain evidence="1 2">Mal64</strain>
    </source>
</reference>
<dbReference type="InterPro" id="IPR035944">
    <property type="entry name" value="YfbM-like_sf"/>
</dbReference>
<name>A0A5C5ZLF4_9BACT</name>
<protein>
    <recommendedName>
        <fullName evidence="3">DUF1877 domain-containing protein</fullName>
    </recommendedName>
</protein>
<gene>
    <name evidence="1" type="ORF">Mal64_28110</name>
</gene>
<accession>A0A5C5ZLF4</accession>
<sequence length="164" mass="18714">MGCLGVHFAVEGEVMERLLAATNDVDRSAIIEEIEEGGEYDEWSYDTDKAWDGLHRCLTDGNLHWDGGDYPLKLTILGGERLFEGEDYIICLTKPDEVKDVSMALRDLDQEELKRRYQMIPAAEYDVELGEDDFGYLWENFEGLRGFYQRASQAGRAVVFTADQ</sequence>
<evidence type="ECO:0000313" key="2">
    <source>
        <dbReference type="Proteomes" id="UP000315440"/>
    </source>
</evidence>
<dbReference type="Pfam" id="PF08974">
    <property type="entry name" value="DUF1877"/>
    <property type="match status" value="1"/>
</dbReference>
<comment type="caution">
    <text evidence="1">The sequence shown here is derived from an EMBL/GenBank/DDBJ whole genome shotgun (WGS) entry which is preliminary data.</text>
</comment>
<dbReference type="EMBL" id="SJPQ01000003">
    <property type="protein sequence ID" value="TWT87273.1"/>
    <property type="molecule type" value="Genomic_DNA"/>
</dbReference>
<dbReference type="Gene3D" id="3.40.1760.10">
    <property type="entry name" value="YfbM-like super family"/>
    <property type="match status" value="1"/>
</dbReference>
<dbReference type="RefSeq" id="WP_146401268.1">
    <property type="nucleotide sequence ID" value="NZ_SJPQ01000003.1"/>
</dbReference>
<evidence type="ECO:0000313" key="1">
    <source>
        <dbReference type="EMBL" id="TWT87273.1"/>
    </source>
</evidence>
<proteinExistence type="predicted"/>
<keyword evidence="2" id="KW-1185">Reference proteome</keyword>
<dbReference type="InterPro" id="IPR015068">
    <property type="entry name" value="DUF1877"/>
</dbReference>
<organism evidence="1 2">
    <name type="scientific">Pseudobythopirellula maris</name>
    <dbReference type="NCBI Taxonomy" id="2527991"/>
    <lineage>
        <taxon>Bacteria</taxon>
        <taxon>Pseudomonadati</taxon>
        <taxon>Planctomycetota</taxon>
        <taxon>Planctomycetia</taxon>
        <taxon>Pirellulales</taxon>
        <taxon>Lacipirellulaceae</taxon>
        <taxon>Pseudobythopirellula</taxon>
    </lineage>
</organism>
<dbReference type="SUPFAM" id="SSF111069">
    <property type="entry name" value="Hypothetical protein yfbM"/>
    <property type="match status" value="1"/>
</dbReference>
<evidence type="ECO:0008006" key="3">
    <source>
        <dbReference type="Google" id="ProtNLM"/>
    </source>
</evidence>
<dbReference type="AlphaFoldDB" id="A0A5C5ZLF4"/>
<dbReference type="Proteomes" id="UP000315440">
    <property type="component" value="Unassembled WGS sequence"/>
</dbReference>